<accession>C8RWP0</accession>
<dbReference type="AlphaFoldDB" id="C8RWP0"/>
<proteinExistence type="predicted"/>
<dbReference type="InterPro" id="IPR023393">
    <property type="entry name" value="START-like_dom_sf"/>
</dbReference>
<gene>
    <name evidence="1" type="ORF">Rsw2DRAFT_0218</name>
</gene>
<organism evidence="1 2">
    <name type="scientific">Rhodobacter ferrooxidans</name>
    <dbReference type="NCBI Taxonomy" id="371731"/>
    <lineage>
        <taxon>Bacteria</taxon>
        <taxon>Pseudomonadati</taxon>
        <taxon>Pseudomonadota</taxon>
        <taxon>Alphaproteobacteria</taxon>
        <taxon>Rhodobacterales</taxon>
        <taxon>Rhodobacter group</taxon>
        <taxon>Rhodobacter</taxon>
    </lineage>
</organism>
<reference evidence="1 2" key="1">
    <citation type="submission" date="2009-08" db="EMBL/GenBank/DDBJ databases">
        <title>The draft genome of Rhodobacter sp. SW2.</title>
        <authorList>
            <consortium name="US DOE Joint Genome Institute (JGI-PGF)"/>
            <person name="Lucas S."/>
            <person name="Copeland A."/>
            <person name="Lapidus A."/>
            <person name="Glavina del Rio T."/>
            <person name="Tice H."/>
            <person name="Bruce D."/>
            <person name="Goodwin L."/>
            <person name="Pitluck S."/>
            <person name="Larimer F."/>
            <person name="Land M.L."/>
            <person name="Hauser L."/>
            <person name="Emerson D."/>
        </authorList>
    </citation>
    <scope>NUCLEOTIDE SEQUENCE [LARGE SCALE GENOMIC DNA]</scope>
    <source>
        <strain evidence="1 2">SW2</strain>
    </source>
</reference>
<evidence type="ECO:0008006" key="3">
    <source>
        <dbReference type="Google" id="ProtNLM"/>
    </source>
</evidence>
<comment type="caution">
    <text evidence="1">The sequence shown here is derived from an EMBL/GenBank/DDBJ whole genome shotgun (WGS) entry which is preliminary data.</text>
</comment>
<dbReference type="OrthoDB" id="7860307at2"/>
<dbReference type="CDD" id="cd07812">
    <property type="entry name" value="SRPBCC"/>
    <property type="match status" value="1"/>
</dbReference>
<dbReference type="eggNOG" id="COG3427">
    <property type="taxonomic scope" value="Bacteria"/>
</dbReference>
<sequence>MKLSTREDIEAPLQHVFSAFADVEGWERAAMRRGASVVRTDTLVELAVGMAWQIGFDYRGKPRVLEARLSALDDPSYLAFAGTSHALEGMVTIDFLELGAKRTRVTIGTELQPRTLGARLFLQSLKLAKAKITRKYELRVAQVCTDIEDRYRFARR</sequence>
<dbReference type="SUPFAM" id="SSF55961">
    <property type="entry name" value="Bet v1-like"/>
    <property type="match status" value="1"/>
</dbReference>
<dbReference type="STRING" id="371731.Rsw2DRAFT_0218"/>
<keyword evidence="2" id="KW-1185">Reference proteome</keyword>
<dbReference type="EMBL" id="ACYY01000001">
    <property type="protein sequence ID" value="EEW26983.1"/>
    <property type="molecule type" value="Genomic_DNA"/>
</dbReference>
<dbReference type="RefSeq" id="WP_008027167.1">
    <property type="nucleotide sequence ID" value="NZ_ACYY01000001.1"/>
</dbReference>
<dbReference type="Gene3D" id="3.30.530.20">
    <property type="match status" value="1"/>
</dbReference>
<evidence type="ECO:0000313" key="2">
    <source>
        <dbReference type="Proteomes" id="UP000010121"/>
    </source>
</evidence>
<protein>
    <recommendedName>
        <fullName evidence="3">Polyketide cyclase/dehydrase</fullName>
    </recommendedName>
</protein>
<evidence type="ECO:0000313" key="1">
    <source>
        <dbReference type="EMBL" id="EEW26983.1"/>
    </source>
</evidence>
<name>C8RWP0_9RHOB</name>
<dbReference type="Proteomes" id="UP000010121">
    <property type="component" value="Unassembled WGS sequence"/>
</dbReference>